<evidence type="ECO:0000313" key="6">
    <source>
        <dbReference type="EMBL" id="OBZ71327.1"/>
    </source>
</evidence>
<dbReference type="OrthoDB" id="270318at2759"/>
<dbReference type="AlphaFoldDB" id="A0A1C7M4A8"/>
<comment type="subcellular location">
    <subcellularLocation>
        <location evidence="1">Mitochondrion matrix</location>
    </subcellularLocation>
</comment>
<evidence type="ECO:0000256" key="4">
    <source>
        <dbReference type="ARBA" id="ARBA00025715"/>
    </source>
</evidence>
<feature type="domain" description="Complex 1 LYR protein" evidence="5">
    <location>
        <begin position="10"/>
        <end position="70"/>
    </location>
</feature>
<dbReference type="GO" id="GO:0034553">
    <property type="term" value="P:mitochondrial respiratory chain complex II assembly"/>
    <property type="evidence" value="ECO:0007669"/>
    <property type="project" value="InterPro"/>
</dbReference>
<dbReference type="EMBL" id="LUGG01000011">
    <property type="protein sequence ID" value="OBZ71327.1"/>
    <property type="molecule type" value="Genomic_DNA"/>
</dbReference>
<evidence type="ECO:0000256" key="3">
    <source>
        <dbReference type="ARBA" id="ARBA00023186"/>
    </source>
</evidence>
<name>A0A1C7M4A8_GRIFR</name>
<dbReference type="CDD" id="cd20268">
    <property type="entry name" value="Complex1_LYR_SDHAF1_LYRM8"/>
    <property type="match status" value="1"/>
</dbReference>
<dbReference type="PANTHER" id="PTHR13675:SF1">
    <property type="entry name" value="SUCCINATE DEHYDROGENASE ASSEMBLY FACTOR 1, MITOCHONDRIAL"/>
    <property type="match status" value="1"/>
</dbReference>
<evidence type="ECO:0000256" key="1">
    <source>
        <dbReference type="ARBA" id="ARBA00004305"/>
    </source>
</evidence>
<dbReference type="Proteomes" id="UP000092993">
    <property type="component" value="Unassembled WGS sequence"/>
</dbReference>
<dbReference type="STRING" id="5627.A0A1C7M4A8"/>
<dbReference type="Pfam" id="PF05347">
    <property type="entry name" value="Complex1_LYR"/>
    <property type="match status" value="1"/>
</dbReference>
<evidence type="ECO:0000313" key="7">
    <source>
        <dbReference type="Proteomes" id="UP000092993"/>
    </source>
</evidence>
<evidence type="ECO:0000256" key="2">
    <source>
        <dbReference type="ARBA" id="ARBA00023128"/>
    </source>
</evidence>
<reference evidence="6 7" key="1">
    <citation type="submission" date="2016-03" db="EMBL/GenBank/DDBJ databases">
        <title>Whole genome sequencing of Grifola frondosa 9006-11.</title>
        <authorList>
            <person name="Min B."/>
            <person name="Park H."/>
            <person name="Kim J.-G."/>
            <person name="Cho H."/>
            <person name="Oh Y.-L."/>
            <person name="Kong W.-S."/>
            <person name="Choi I.-G."/>
        </authorList>
    </citation>
    <scope>NUCLEOTIDE SEQUENCE [LARGE SCALE GENOMIC DNA]</scope>
    <source>
        <strain evidence="6 7">9006-11</strain>
    </source>
</reference>
<dbReference type="OMA" id="FFYIEHL"/>
<keyword evidence="7" id="KW-1185">Reference proteome</keyword>
<organism evidence="6 7">
    <name type="scientific">Grifola frondosa</name>
    <name type="common">Maitake</name>
    <name type="synonym">Polyporus frondosus</name>
    <dbReference type="NCBI Taxonomy" id="5627"/>
    <lineage>
        <taxon>Eukaryota</taxon>
        <taxon>Fungi</taxon>
        <taxon>Dikarya</taxon>
        <taxon>Basidiomycota</taxon>
        <taxon>Agaricomycotina</taxon>
        <taxon>Agaricomycetes</taxon>
        <taxon>Polyporales</taxon>
        <taxon>Grifolaceae</taxon>
        <taxon>Grifola</taxon>
    </lineage>
</organism>
<comment type="caution">
    <text evidence="6">The sequence shown here is derived from an EMBL/GenBank/DDBJ whole genome shotgun (WGS) entry which is preliminary data.</text>
</comment>
<keyword evidence="2" id="KW-0496">Mitochondrion</keyword>
<dbReference type="PANTHER" id="PTHR13675">
    <property type="entry name" value="LYR MOTIF-CONTAINING PROTEIN 2"/>
    <property type="match status" value="1"/>
</dbReference>
<dbReference type="InterPro" id="IPR045295">
    <property type="entry name" value="Complex1_LYR_SDHAF1_LYRM8"/>
</dbReference>
<sequence>MSLRRSGLQKEVIALYRRALRMVNTKPTHAQPKFSLFVRYTFRTQAASVSSREVAAIEHMLRRGRRQVEMYEDGNVRDCWVSVDMVQWGEQNKGRNLGSSAAGRTAAPQS</sequence>
<dbReference type="InterPro" id="IPR008011">
    <property type="entry name" value="Complex1_LYR_dom"/>
</dbReference>
<proteinExistence type="inferred from homology"/>
<evidence type="ECO:0000259" key="5">
    <source>
        <dbReference type="Pfam" id="PF05347"/>
    </source>
</evidence>
<protein>
    <submittedName>
        <fullName evidence="6">Succinate dehydrogenase assembly factor 1A, mitochondrial</fullName>
    </submittedName>
</protein>
<keyword evidence="3" id="KW-0143">Chaperone</keyword>
<comment type="similarity">
    <text evidence="4">Belongs to the complex I LYR family. SDHAF1 subfamily.</text>
</comment>
<dbReference type="GO" id="GO:0005759">
    <property type="term" value="C:mitochondrial matrix"/>
    <property type="evidence" value="ECO:0007669"/>
    <property type="project" value="UniProtKB-SubCell"/>
</dbReference>
<accession>A0A1C7M4A8</accession>
<gene>
    <name evidence="6" type="primary">sdhaf1A</name>
    <name evidence="6" type="ORF">A0H81_08364</name>
</gene>